<comment type="caution">
    <text evidence="1">The sequence shown here is derived from an EMBL/GenBank/DDBJ whole genome shotgun (WGS) entry which is preliminary data.</text>
</comment>
<accession>A0A243WJM6</accession>
<dbReference type="EMBL" id="MTSE01000001">
    <property type="protein sequence ID" value="OUJ76088.1"/>
    <property type="molecule type" value="Genomic_DNA"/>
</dbReference>
<keyword evidence="2" id="KW-1185">Reference proteome</keyword>
<sequence>MLATYPYAGRTFSFAPAAPIDISLPLAPGDQQVNCFWAEPVQFDVIRVGSFVGSVAEGGSTNYKRVHVTPHGNGTHTECYGHISAEPTATLDHCLRRFLFVGQVVSVLPRQQANGDWVVMLTDIQQALSAFTNEVTLAPEALILRTLPNDIAKRSRQYSGTNPTYLEPAVAHYLADHQIQHLLLDLPSVDREEDGGALLAHHAFWQYPHATRREATITELIFVPDEVVDGLYLLNLQVTSLVLDASPSKPILYRLSELPSTIVQTRKGTSFITGPFKA</sequence>
<evidence type="ECO:0000313" key="1">
    <source>
        <dbReference type="EMBL" id="OUJ76088.1"/>
    </source>
</evidence>
<dbReference type="AlphaFoldDB" id="A0A243WJM6"/>
<name>A0A243WJM6_9BACT</name>
<dbReference type="SUPFAM" id="SSF102198">
    <property type="entry name" value="Putative cyclase"/>
    <property type="match status" value="1"/>
</dbReference>
<keyword evidence="1" id="KW-0378">Hydrolase</keyword>
<dbReference type="InterPro" id="IPR037175">
    <property type="entry name" value="KFase_sf"/>
</dbReference>
<dbReference type="Pfam" id="PF04199">
    <property type="entry name" value="Cyclase"/>
    <property type="match status" value="1"/>
</dbReference>
<dbReference type="InterPro" id="IPR007325">
    <property type="entry name" value="KFase/CYL"/>
</dbReference>
<dbReference type="Proteomes" id="UP000194873">
    <property type="component" value="Unassembled WGS sequence"/>
</dbReference>
<dbReference type="GO" id="GO:0019441">
    <property type="term" value="P:L-tryptophan catabolic process to kynurenine"/>
    <property type="evidence" value="ECO:0007669"/>
    <property type="project" value="InterPro"/>
</dbReference>
<gene>
    <name evidence="1" type="ORF">BXP70_02090</name>
</gene>
<protein>
    <submittedName>
        <fullName evidence="1">Metal-dependent hydrolase</fullName>
    </submittedName>
</protein>
<evidence type="ECO:0000313" key="2">
    <source>
        <dbReference type="Proteomes" id="UP000194873"/>
    </source>
</evidence>
<dbReference type="Gene3D" id="3.50.30.50">
    <property type="entry name" value="Putative cyclase"/>
    <property type="match status" value="1"/>
</dbReference>
<dbReference type="GO" id="GO:0004061">
    <property type="term" value="F:arylformamidase activity"/>
    <property type="evidence" value="ECO:0007669"/>
    <property type="project" value="InterPro"/>
</dbReference>
<reference evidence="1 2" key="1">
    <citation type="submission" date="2017-01" db="EMBL/GenBank/DDBJ databases">
        <title>A new Hymenobacter.</title>
        <authorList>
            <person name="Liang Y."/>
            <person name="Feng F."/>
        </authorList>
    </citation>
    <scope>NUCLEOTIDE SEQUENCE [LARGE SCALE GENOMIC DNA]</scope>
    <source>
        <strain evidence="1">MIMBbqt21</strain>
    </source>
</reference>
<dbReference type="OrthoDB" id="9814192at2"/>
<proteinExistence type="predicted"/>
<organism evidence="1 2">
    <name type="scientific">Hymenobacter crusticola</name>
    <dbReference type="NCBI Taxonomy" id="1770526"/>
    <lineage>
        <taxon>Bacteria</taxon>
        <taxon>Pseudomonadati</taxon>
        <taxon>Bacteroidota</taxon>
        <taxon>Cytophagia</taxon>
        <taxon>Cytophagales</taxon>
        <taxon>Hymenobacteraceae</taxon>
        <taxon>Hymenobacter</taxon>
    </lineage>
</organism>
<dbReference type="RefSeq" id="WP_086592338.1">
    <property type="nucleotide sequence ID" value="NZ_MTSE01000001.1"/>
</dbReference>